<evidence type="ECO:0000256" key="2">
    <source>
        <dbReference type="ARBA" id="ARBA00023015"/>
    </source>
</evidence>
<dbReference type="InterPro" id="IPR003035">
    <property type="entry name" value="RWP-RK_dom"/>
</dbReference>
<dbReference type="InterPro" id="IPR044607">
    <property type="entry name" value="RKD-like"/>
</dbReference>
<dbReference type="PANTHER" id="PTHR46373">
    <property type="entry name" value="PROTEIN RKD4"/>
    <property type="match status" value="1"/>
</dbReference>
<proteinExistence type="predicted"/>
<comment type="caution">
    <text evidence="9">The sequence shown here is derived from an EMBL/GenBank/DDBJ whole genome shotgun (WGS) entry which is preliminary data.</text>
</comment>
<evidence type="ECO:0000259" key="8">
    <source>
        <dbReference type="PROSITE" id="PS51519"/>
    </source>
</evidence>
<dbReference type="PROSITE" id="PS51519">
    <property type="entry name" value="RWP_RK"/>
    <property type="match status" value="1"/>
</dbReference>
<evidence type="ECO:0000256" key="4">
    <source>
        <dbReference type="ARBA" id="ARBA00023125"/>
    </source>
</evidence>
<sequence length="469" mass="53282">CKFLSRNVFCERESERERERERDNNMQVVRGCFSPSCAPCALACHLSRSRCMPTELKQHPRNGSTDRSSCSTGGHCNIMHSPALPSSASSRPLSALFVFRNILNQGQLLLTELSVLLPQASLSITVFFFGAELIRSLHGYQVSEEEEWVEREFLFSPYSCIEMRAPIPRPILVASTAGDGGNGFLYRFKEGQSVGLWRCILAFDSTVAFSASSSPIPPLLCLSRNPRLKHIPTLLGDLQEAFQLRCEMDTKNTISSAPKGIQVCEGKESHGTAEYADTRYEDGSSDSCSTIRHVKLRNQKNHRTLQGRQTAELAISMKKKRAATEHVSNIALTDLVKYFNLPITEASKYLRVGLTVLKRKCREFGIPRWPHRKIKSLNNLIQNLQNLSFSMKSFNDAQEEVQRQEEENKSSAVKAVIKRQRMLEGEKECIEKNPFMELQIETKRFRQDVFKRRHRAKALLSKQDLAHLR</sequence>
<keyword evidence="5" id="KW-0804">Transcription</keyword>
<evidence type="ECO:0000256" key="7">
    <source>
        <dbReference type="SAM" id="Coils"/>
    </source>
</evidence>
<name>A0A426YCM6_ENSVE</name>
<evidence type="ECO:0000256" key="6">
    <source>
        <dbReference type="ARBA" id="ARBA00023242"/>
    </source>
</evidence>
<dbReference type="AlphaFoldDB" id="A0A426YCM6"/>
<protein>
    <recommendedName>
        <fullName evidence="8">RWP-RK domain-containing protein</fullName>
    </recommendedName>
</protein>
<keyword evidence="4" id="KW-0238">DNA-binding</keyword>
<accession>A0A426YCM6</accession>
<dbReference type="GO" id="GO:0003677">
    <property type="term" value="F:DNA binding"/>
    <property type="evidence" value="ECO:0007669"/>
    <property type="project" value="UniProtKB-KW"/>
</dbReference>
<evidence type="ECO:0000313" key="9">
    <source>
        <dbReference type="EMBL" id="RRT49489.1"/>
    </source>
</evidence>
<evidence type="ECO:0000256" key="3">
    <source>
        <dbReference type="ARBA" id="ARBA00023054"/>
    </source>
</evidence>
<feature type="non-terminal residue" evidence="9">
    <location>
        <position position="1"/>
    </location>
</feature>
<dbReference type="EMBL" id="AMZH03013316">
    <property type="protein sequence ID" value="RRT49489.1"/>
    <property type="molecule type" value="Genomic_DNA"/>
</dbReference>
<evidence type="ECO:0000256" key="1">
    <source>
        <dbReference type="ARBA" id="ARBA00004049"/>
    </source>
</evidence>
<keyword evidence="6" id="KW-0539">Nucleus</keyword>
<evidence type="ECO:0000313" key="10">
    <source>
        <dbReference type="Proteomes" id="UP000287651"/>
    </source>
</evidence>
<organism evidence="9 10">
    <name type="scientific">Ensete ventricosum</name>
    <name type="common">Abyssinian banana</name>
    <name type="synonym">Musa ensete</name>
    <dbReference type="NCBI Taxonomy" id="4639"/>
    <lineage>
        <taxon>Eukaryota</taxon>
        <taxon>Viridiplantae</taxon>
        <taxon>Streptophyta</taxon>
        <taxon>Embryophyta</taxon>
        <taxon>Tracheophyta</taxon>
        <taxon>Spermatophyta</taxon>
        <taxon>Magnoliopsida</taxon>
        <taxon>Liliopsida</taxon>
        <taxon>Zingiberales</taxon>
        <taxon>Musaceae</taxon>
        <taxon>Ensete</taxon>
    </lineage>
</organism>
<reference evidence="9 10" key="1">
    <citation type="journal article" date="2014" name="Agronomy (Basel)">
        <title>A Draft Genome Sequence for Ensete ventricosum, the Drought-Tolerant Tree Against Hunger.</title>
        <authorList>
            <person name="Harrison J."/>
            <person name="Moore K.A."/>
            <person name="Paszkiewicz K."/>
            <person name="Jones T."/>
            <person name="Grant M."/>
            <person name="Ambacheew D."/>
            <person name="Muzemil S."/>
            <person name="Studholme D.J."/>
        </authorList>
    </citation>
    <scope>NUCLEOTIDE SEQUENCE [LARGE SCALE GENOMIC DNA]</scope>
</reference>
<keyword evidence="2" id="KW-0805">Transcription regulation</keyword>
<evidence type="ECO:0000256" key="5">
    <source>
        <dbReference type="ARBA" id="ARBA00023163"/>
    </source>
</evidence>
<keyword evidence="3 7" id="KW-0175">Coiled coil</keyword>
<feature type="domain" description="RWP-RK" evidence="8">
    <location>
        <begin position="312"/>
        <end position="400"/>
    </location>
</feature>
<dbReference type="PANTHER" id="PTHR46373:SF12">
    <property type="entry name" value="PROTEIN RKD5"/>
    <property type="match status" value="1"/>
</dbReference>
<dbReference type="Proteomes" id="UP000287651">
    <property type="component" value="Unassembled WGS sequence"/>
</dbReference>
<gene>
    <name evidence="9" type="ORF">B296_00028183</name>
</gene>
<dbReference type="Pfam" id="PF02042">
    <property type="entry name" value="RWP-RK"/>
    <property type="match status" value="1"/>
</dbReference>
<dbReference type="GO" id="GO:0003700">
    <property type="term" value="F:DNA-binding transcription factor activity"/>
    <property type="evidence" value="ECO:0007669"/>
    <property type="project" value="InterPro"/>
</dbReference>
<comment type="function">
    <text evidence="1">Putative transcription factor.</text>
</comment>
<feature type="coiled-coil region" evidence="7">
    <location>
        <begin position="387"/>
        <end position="414"/>
    </location>
</feature>